<keyword evidence="2 7" id="KW-0031">Aminopeptidase</keyword>
<accession>A0A538TXL7</accession>
<feature type="domain" description="Cytosol aminopeptidase" evidence="6">
    <location>
        <begin position="117"/>
        <end position="124"/>
    </location>
</feature>
<keyword evidence="3" id="KW-0645">Protease</keyword>
<evidence type="ECO:0000313" key="7">
    <source>
        <dbReference type="EMBL" id="TMQ68390.1"/>
    </source>
</evidence>
<proteinExistence type="inferred from homology"/>
<organism evidence="7 8">
    <name type="scientific">Eiseniibacteriota bacterium</name>
    <dbReference type="NCBI Taxonomy" id="2212470"/>
    <lineage>
        <taxon>Bacteria</taxon>
        <taxon>Candidatus Eiseniibacteriota</taxon>
    </lineage>
</organism>
<dbReference type="SUPFAM" id="SSF53187">
    <property type="entry name" value="Zn-dependent exopeptidases"/>
    <property type="match status" value="1"/>
</dbReference>
<reference evidence="7 8" key="1">
    <citation type="journal article" date="2019" name="Nat. Microbiol.">
        <title>Mediterranean grassland soil C-N compound turnover is dependent on rainfall and depth, and is mediated by genomically divergent microorganisms.</title>
        <authorList>
            <person name="Diamond S."/>
            <person name="Andeer P.F."/>
            <person name="Li Z."/>
            <person name="Crits-Christoph A."/>
            <person name="Burstein D."/>
            <person name="Anantharaman K."/>
            <person name="Lane K.R."/>
            <person name="Thomas B.C."/>
            <person name="Pan C."/>
            <person name="Northen T.R."/>
            <person name="Banfield J.F."/>
        </authorList>
    </citation>
    <scope>NUCLEOTIDE SEQUENCE [LARGE SCALE GENOMIC DNA]</scope>
    <source>
        <strain evidence="7">WS_10</strain>
    </source>
</reference>
<evidence type="ECO:0000256" key="4">
    <source>
        <dbReference type="ARBA" id="ARBA00022801"/>
    </source>
</evidence>
<evidence type="ECO:0000313" key="8">
    <source>
        <dbReference type="Proteomes" id="UP000319836"/>
    </source>
</evidence>
<comment type="similarity">
    <text evidence="1">Belongs to the peptidase M17 family.</text>
</comment>
<dbReference type="Gene3D" id="3.40.630.10">
    <property type="entry name" value="Zn peptidases"/>
    <property type="match status" value="1"/>
</dbReference>
<protein>
    <submittedName>
        <fullName evidence="7">Leucyl aminopeptidase</fullName>
    </submittedName>
</protein>
<name>A0A538TXL7_UNCEI</name>
<dbReference type="GO" id="GO:0005737">
    <property type="term" value="C:cytoplasm"/>
    <property type="evidence" value="ECO:0007669"/>
    <property type="project" value="InterPro"/>
</dbReference>
<dbReference type="GO" id="GO:0030145">
    <property type="term" value="F:manganese ion binding"/>
    <property type="evidence" value="ECO:0007669"/>
    <property type="project" value="InterPro"/>
</dbReference>
<sequence length="301" mass="31715">RLGMGALLAVGRGSVHPPRFVALERGSGPRTVVVIGKGITFDTGGISLKPRENMHKMKYDMSGAAAVLGLFSALPTLDLPFRVVGLVAAAENMPGGGALKPGDIVRAMDGTTIEVTNTDAEGRLVLADALAYSRRYEPEAVVDLATLTGAISIALGNLSAGLFTDDDALASELLEASSRSGERLWRMPVWDEYAHEMRGEVADLVNSSGAREGGAILGAVFLKQFARGLRWAHLDIASTAWSPVDRPHEPRGPTGFGVRLLLEWLSRRASESSTGASPPAARAPRAARSARGRAAASSHRS</sequence>
<comment type="caution">
    <text evidence="7">The sequence shown here is derived from an EMBL/GenBank/DDBJ whole genome shotgun (WGS) entry which is preliminary data.</text>
</comment>
<dbReference type="Pfam" id="PF00883">
    <property type="entry name" value="Peptidase_M17"/>
    <property type="match status" value="1"/>
</dbReference>
<dbReference type="GO" id="GO:0006508">
    <property type="term" value="P:proteolysis"/>
    <property type="evidence" value="ECO:0007669"/>
    <property type="project" value="UniProtKB-KW"/>
</dbReference>
<dbReference type="Proteomes" id="UP000319836">
    <property type="component" value="Unassembled WGS sequence"/>
</dbReference>
<dbReference type="InterPro" id="IPR011356">
    <property type="entry name" value="Leucine_aapep/pepB"/>
</dbReference>
<evidence type="ECO:0000256" key="3">
    <source>
        <dbReference type="ARBA" id="ARBA00022670"/>
    </source>
</evidence>
<dbReference type="PROSITE" id="PS00631">
    <property type="entry name" value="CYTOSOL_AP"/>
    <property type="match status" value="1"/>
</dbReference>
<feature type="non-terminal residue" evidence="7">
    <location>
        <position position="1"/>
    </location>
</feature>
<feature type="region of interest" description="Disordered" evidence="5">
    <location>
        <begin position="270"/>
        <end position="301"/>
    </location>
</feature>
<dbReference type="AlphaFoldDB" id="A0A538TXL7"/>
<dbReference type="PRINTS" id="PR00481">
    <property type="entry name" value="LAMNOPPTDASE"/>
</dbReference>
<evidence type="ECO:0000256" key="5">
    <source>
        <dbReference type="SAM" id="MobiDB-lite"/>
    </source>
</evidence>
<keyword evidence="4" id="KW-0378">Hydrolase</keyword>
<dbReference type="InterPro" id="IPR000819">
    <property type="entry name" value="Peptidase_M17_C"/>
</dbReference>
<gene>
    <name evidence="7" type="ORF">E6K80_14235</name>
</gene>
<dbReference type="PANTHER" id="PTHR11963:SF23">
    <property type="entry name" value="CYTOSOL AMINOPEPTIDASE"/>
    <property type="match status" value="1"/>
</dbReference>
<dbReference type="GO" id="GO:0070006">
    <property type="term" value="F:metalloaminopeptidase activity"/>
    <property type="evidence" value="ECO:0007669"/>
    <property type="project" value="InterPro"/>
</dbReference>
<evidence type="ECO:0000256" key="1">
    <source>
        <dbReference type="ARBA" id="ARBA00009528"/>
    </source>
</evidence>
<feature type="compositionally biased region" description="Low complexity" evidence="5">
    <location>
        <begin position="272"/>
        <end position="301"/>
    </location>
</feature>
<dbReference type="PANTHER" id="PTHR11963">
    <property type="entry name" value="LEUCINE AMINOPEPTIDASE-RELATED"/>
    <property type="match status" value="1"/>
</dbReference>
<evidence type="ECO:0000259" key="6">
    <source>
        <dbReference type="PROSITE" id="PS00631"/>
    </source>
</evidence>
<dbReference type="CDD" id="cd00433">
    <property type="entry name" value="Peptidase_M17"/>
    <property type="match status" value="1"/>
</dbReference>
<dbReference type="EMBL" id="VBPA01000403">
    <property type="protein sequence ID" value="TMQ68390.1"/>
    <property type="molecule type" value="Genomic_DNA"/>
</dbReference>
<evidence type="ECO:0000256" key="2">
    <source>
        <dbReference type="ARBA" id="ARBA00022438"/>
    </source>
</evidence>